<dbReference type="EMBL" id="BKZW01000001">
    <property type="protein sequence ID" value="GER89424.1"/>
    <property type="molecule type" value="Genomic_DNA"/>
</dbReference>
<evidence type="ECO:0000259" key="2">
    <source>
        <dbReference type="PROSITE" id="PS51902"/>
    </source>
</evidence>
<feature type="binding site" evidence="1">
    <location>
        <position position="36"/>
    </location>
    <ligand>
        <name>Zn(2+)</name>
        <dbReference type="ChEBI" id="CHEBI:29105"/>
    </ligand>
</feature>
<dbReference type="InterPro" id="IPR059188">
    <property type="entry name" value="Znf_CLPX-like"/>
</dbReference>
<feature type="binding site" evidence="1">
    <location>
        <position position="33"/>
    </location>
    <ligand>
        <name>Zn(2+)</name>
        <dbReference type="ChEBI" id="CHEBI:29105"/>
    </ligand>
</feature>
<proteinExistence type="inferred from homology"/>
<keyword evidence="4" id="KW-1185">Reference proteome</keyword>
<feature type="binding site" evidence="1">
    <location>
        <position position="10"/>
    </location>
    <ligand>
        <name>Zn(2+)</name>
        <dbReference type="ChEBI" id="CHEBI:29105"/>
    </ligand>
</feature>
<dbReference type="GO" id="GO:0051082">
    <property type="term" value="F:unfolded protein binding"/>
    <property type="evidence" value="ECO:0007669"/>
    <property type="project" value="UniProtKB-UniRule"/>
</dbReference>
<keyword evidence="1" id="KW-0479">Metal-binding</keyword>
<reference evidence="3 4" key="1">
    <citation type="submission" date="2019-10" db="EMBL/GenBank/DDBJ databases">
        <title>Dictyobacter vulcani sp. nov., within the class Ktedonobacteria, isolated from soil of volcanic Mt. Zao.</title>
        <authorList>
            <person name="Zheng Y."/>
            <person name="Wang C.M."/>
            <person name="Sakai Y."/>
            <person name="Abe K."/>
            <person name="Yokota A."/>
            <person name="Yabe S."/>
        </authorList>
    </citation>
    <scope>NUCLEOTIDE SEQUENCE [LARGE SCALE GENOMIC DNA]</scope>
    <source>
        <strain evidence="3 4">W12</strain>
    </source>
</reference>
<dbReference type="Proteomes" id="UP000326912">
    <property type="component" value="Unassembled WGS sequence"/>
</dbReference>
<dbReference type="AlphaFoldDB" id="A0A5J4KIV9"/>
<evidence type="ECO:0000313" key="4">
    <source>
        <dbReference type="Proteomes" id="UP000326912"/>
    </source>
</evidence>
<feature type="binding site" evidence="1">
    <location>
        <position position="13"/>
    </location>
    <ligand>
        <name>Zn(2+)</name>
        <dbReference type="ChEBI" id="CHEBI:29105"/>
    </ligand>
</feature>
<dbReference type="SUPFAM" id="SSF57716">
    <property type="entry name" value="Glucocorticoid receptor-like (DNA-binding domain)"/>
    <property type="match status" value="1"/>
</dbReference>
<keyword evidence="1" id="KW-0143">Chaperone</keyword>
<evidence type="ECO:0000313" key="3">
    <source>
        <dbReference type="EMBL" id="GER89424.1"/>
    </source>
</evidence>
<dbReference type="Pfam" id="PF06689">
    <property type="entry name" value="zf-C4_ClpX"/>
    <property type="match status" value="1"/>
</dbReference>
<name>A0A5J4KIV9_9CHLR</name>
<keyword evidence="1" id="KW-0862">Zinc</keyword>
<dbReference type="RefSeq" id="WP_151757175.1">
    <property type="nucleotide sequence ID" value="NZ_BKZW01000001.1"/>
</dbReference>
<dbReference type="GO" id="GO:0006457">
    <property type="term" value="P:protein folding"/>
    <property type="evidence" value="ECO:0007669"/>
    <property type="project" value="UniProtKB-UniRule"/>
</dbReference>
<dbReference type="PROSITE" id="PS51902">
    <property type="entry name" value="CLPX_ZB"/>
    <property type="match status" value="1"/>
</dbReference>
<gene>
    <name evidence="3" type="ORF">KDW_35860</name>
</gene>
<sequence length="213" mass="23888">MSLDRSMARCSFCGRYSSDVRRMIAGPGAAYICDDCLQLCNDILRDPAPFSPQALELASRPPVVVAAPTPLNQDRSESTSTRTPVRTITVELEQKQQGMTLILHQIQYYQDFFELQYLWIRPPFTAGFAFVPRIIFFVKDNTGIQWTGDRGGMILSRPDLASGPNNAVYQGTARFRPLPSTEARTLTIRAVDPLGQFETPPPQPWEFEITITA</sequence>
<comment type="similarity">
    <text evidence="1">Belongs to the ClpX chaperone family.</text>
</comment>
<dbReference type="GO" id="GO:0008270">
    <property type="term" value="F:zinc ion binding"/>
    <property type="evidence" value="ECO:0007669"/>
    <property type="project" value="UniProtKB-UniRule"/>
</dbReference>
<evidence type="ECO:0000256" key="1">
    <source>
        <dbReference type="PROSITE-ProRule" id="PRU01250"/>
    </source>
</evidence>
<protein>
    <recommendedName>
        <fullName evidence="2">ClpX-type ZB domain-containing protein</fullName>
    </recommendedName>
</protein>
<dbReference type="InterPro" id="IPR038366">
    <property type="entry name" value="Znf_CppX_C4_sf"/>
</dbReference>
<dbReference type="InterPro" id="IPR010603">
    <property type="entry name" value="Znf_CppX_C4"/>
</dbReference>
<dbReference type="Gene3D" id="6.20.220.10">
    <property type="entry name" value="ClpX chaperone, C4-type zinc finger domain"/>
    <property type="match status" value="1"/>
</dbReference>
<dbReference type="SMART" id="SM00994">
    <property type="entry name" value="zf-C4_ClpX"/>
    <property type="match status" value="1"/>
</dbReference>
<organism evidence="3 4">
    <name type="scientific">Dictyobacter vulcani</name>
    <dbReference type="NCBI Taxonomy" id="2607529"/>
    <lineage>
        <taxon>Bacteria</taxon>
        <taxon>Bacillati</taxon>
        <taxon>Chloroflexota</taxon>
        <taxon>Ktedonobacteria</taxon>
        <taxon>Ktedonobacterales</taxon>
        <taxon>Dictyobacteraceae</taxon>
        <taxon>Dictyobacter</taxon>
    </lineage>
</organism>
<dbReference type="GO" id="GO:0046983">
    <property type="term" value="F:protein dimerization activity"/>
    <property type="evidence" value="ECO:0007669"/>
    <property type="project" value="UniProtKB-UniRule"/>
</dbReference>
<comment type="caution">
    <text evidence="3">The sequence shown here is derived from an EMBL/GenBank/DDBJ whole genome shotgun (WGS) entry which is preliminary data.</text>
</comment>
<accession>A0A5J4KIV9</accession>
<feature type="domain" description="ClpX-type ZB" evidence="2">
    <location>
        <begin position="1"/>
        <end position="52"/>
    </location>
</feature>